<gene>
    <name evidence="10" type="ORF">HNQ80_000169</name>
</gene>
<keyword evidence="4" id="KW-0479">Metal-binding</keyword>
<evidence type="ECO:0000313" key="11">
    <source>
        <dbReference type="Proteomes" id="UP000579281"/>
    </source>
</evidence>
<evidence type="ECO:0000256" key="2">
    <source>
        <dbReference type="ARBA" id="ARBA00022485"/>
    </source>
</evidence>
<dbReference type="Pfam" id="PF01134">
    <property type="entry name" value="GIDA"/>
    <property type="match status" value="2"/>
</dbReference>
<feature type="domain" description="MnmG N-terminal" evidence="9">
    <location>
        <begin position="273"/>
        <end position="351"/>
    </location>
</feature>
<evidence type="ECO:0000256" key="8">
    <source>
        <dbReference type="ARBA" id="ARBA00023014"/>
    </source>
</evidence>
<dbReference type="InterPro" id="IPR039650">
    <property type="entry name" value="HdrA-like"/>
</dbReference>
<dbReference type="GO" id="GO:0051539">
    <property type="term" value="F:4 iron, 4 sulfur cluster binding"/>
    <property type="evidence" value="ECO:0007669"/>
    <property type="project" value="UniProtKB-KW"/>
</dbReference>
<organism evidence="10 11">
    <name type="scientific">Anaerosolibacter carboniphilus</name>
    <dbReference type="NCBI Taxonomy" id="1417629"/>
    <lineage>
        <taxon>Bacteria</taxon>
        <taxon>Bacillati</taxon>
        <taxon>Bacillota</taxon>
        <taxon>Clostridia</taxon>
        <taxon>Peptostreptococcales</taxon>
        <taxon>Thermotaleaceae</taxon>
        <taxon>Anaerosolibacter</taxon>
    </lineage>
</organism>
<evidence type="ECO:0000256" key="7">
    <source>
        <dbReference type="ARBA" id="ARBA00023004"/>
    </source>
</evidence>
<sequence length="439" mass="47530">MARVVVIGGGWAGCAAAVGAAKAGAKVVLLERTDMLLGTGLVGGIMRNNGRFAATEEMIAMGGGDLFQICDQQARHKNIEFPGHHHVNLYDIADTHGAVMTHLRELGVEIIFEARVDKVKMDGSKIVAVSDQTGRSFQGDAFIDTTGTAGPMGNCSKYGNGCAMCILRCPSFGGRVSIAKLAGVEEMVGKKADGTIGAMSGACKLYKESLSQEIQEELNREGVVIVPLPEELIENHLDAKACQQYALPEFKDNIILLDTGHAKLMGPFFPLEKLRKVPGFEYARYEDPYAGGKGNSMRYFSMAPRGNDLKVDGIDNLFCAGEKAGLLVGHTEAIVTGILAGHNSVRYVIEKELLELPTELAIGDAIAFVREMMATEEGMGKKYTFSGSIYFERMKKKGLYTTEVEILKDRVKALGLTDVFNMKLVEEVDIEILETPLCS</sequence>
<keyword evidence="2" id="KW-0004">4Fe-4S</keyword>
<proteinExistence type="predicted"/>
<evidence type="ECO:0000313" key="10">
    <source>
        <dbReference type="EMBL" id="MBB6214100.1"/>
    </source>
</evidence>
<name>A0A841KPT0_9FIRM</name>
<accession>A0A841KPT0</accession>
<evidence type="ECO:0000256" key="6">
    <source>
        <dbReference type="ARBA" id="ARBA00023002"/>
    </source>
</evidence>
<evidence type="ECO:0000256" key="4">
    <source>
        <dbReference type="ARBA" id="ARBA00022723"/>
    </source>
</evidence>
<keyword evidence="6" id="KW-0560">Oxidoreductase</keyword>
<dbReference type="Gene3D" id="3.50.50.60">
    <property type="entry name" value="FAD/NAD(P)-binding domain"/>
    <property type="match status" value="2"/>
</dbReference>
<dbReference type="PANTHER" id="PTHR43498">
    <property type="entry name" value="FERREDOXIN:COB-COM HETERODISULFIDE REDUCTASE SUBUNIT A"/>
    <property type="match status" value="1"/>
</dbReference>
<dbReference type="InterPro" id="IPR040131">
    <property type="entry name" value="MnmG_N"/>
</dbReference>
<dbReference type="PANTHER" id="PTHR43498:SF1">
    <property type="entry name" value="COB--COM HETERODISULFIDE REDUCTASE IRON-SULFUR SUBUNIT A"/>
    <property type="match status" value="1"/>
</dbReference>
<comment type="caution">
    <text evidence="10">The sequence shown here is derived from an EMBL/GenBank/DDBJ whole genome shotgun (WGS) entry which is preliminary data.</text>
</comment>
<evidence type="ECO:0000256" key="5">
    <source>
        <dbReference type="ARBA" id="ARBA00022827"/>
    </source>
</evidence>
<keyword evidence="5" id="KW-0274">FAD</keyword>
<dbReference type="EMBL" id="JACHEN010000001">
    <property type="protein sequence ID" value="MBB6214100.1"/>
    <property type="molecule type" value="Genomic_DNA"/>
</dbReference>
<keyword evidence="11" id="KW-1185">Reference proteome</keyword>
<comment type="cofactor">
    <cofactor evidence="1">
        <name>FAD</name>
        <dbReference type="ChEBI" id="CHEBI:57692"/>
    </cofactor>
</comment>
<dbReference type="SUPFAM" id="SSF51905">
    <property type="entry name" value="FAD/NAD(P)-binding domain"/>
    <property type="match status" value="1"/>
</dbReference>
<dbReference type="RefSeq" id="WP_184307202.1">
    <property type="nucleotide sequence ID" value="NZ_JACHEN010000001.1"/>
</dbReference>
<reference evidence="10 11" key="1">
    <citation type="submission" date="2020-08" db="EMBL/GenBank/DDBJ databases">
        <title>Genomic Encyclopedia of Type Strains, Phase IV (KMG-IV): sequencing the most valuable type-strain genomes for metagenomic binning, comparative biology and taxonomic classification.</title>
        <authorList>
            <person name="Goeker M."/>
        </authorList>
    </citation>
    <scope>NUCLEOTIDE SEQUENCE [LARGE SCALE GENOMIC DNA]</scope>
    <source>
        <strain evidence="10 11">DSM 103526</strain>
    </source>
</reference>
<dbReference type="Proteomes" id="UP000579281">
    <property type="component" value="Unassembled WGS sequence"/>
</dbReference>
<evidence type="ECO:0000256" key="1">
    <source>
        <dbReference type="ARBA" id="ARBA00001974"/>
    </source>
</evidence>
<feature type="domain" description="MnmG N-terminal" evidence="9">
    <location>
        <begin position="4"/>
        <end position="223"/>
    </location>
</feature>
<evidence type="ECO:0000256" key="3">
    <source>
        <dbReference type="ARBA" id="ARBA00022630"/>
    </source>
</evidence>
<dbReference type="GO" id="GO:0046872">
    <property type="term" value="F:metal ion binding"/>
    <property type="evidence" value="ECO:0007669"/>
    <property type="project" value="UniProtKB-KW"/>
</dbReference>
<dbReference type="InterPro" id="IPR036188">
    <property type="entry name" value="FAD/NAD-bd_sf"/>
</dbReference>
<dbReference type="GO" id="GO:0016491">
    <property type="term" value="F:oxidoreductase activity"/>
    <property type="evidence" value="ECO:0007669"/>
    <property type="project" value="UniProtKB-KW"/>
</dbReference>
<keyword evidence="8" id="KW-0411">Iron-sulfur</keyword>
<protein>
    <recommendedName>
        <fullName evidence="9">MnmG N-terminal domain-containing protein</fullName>
    </recommendedName>
</protein>
<keyword evidence="7" id="KW-0408">Iron</keyword>
<dbReference type="AlphaFoldDB" id="A0A841KPT0"/>
<evidence type="ECO:0000259" key="9">
    <source>
        <dbReference type="Pfam" id="PF01134"/>
    </source>
</evidence>
<keyword evidence="3" id="KW-0285">Flavoprotein</keyword>